<keyword evidence="1" id="KW-0472">Membrane</keyword>
<reference evidence="2" key="2">
    <citation type="submission" date="2020-12" db="EMBL/GenBank/DDBJ databases">
        <authorList>
            <person name="Kanost M."/>
        </authorList>
    </citation>
    <scope>NUCLEOTIDE SEQUENCE</scope>
</reference>
<reference evidence="2" key="1">
    <citation type="journal article" date="2016" name="Insect Biochem. Mol. Biol.">
        <title>Multifaceted biological insights from a draft genome sequence of the tobacco hornworm moth, Manduca sexta.</title>
        <authorList>
            <person name="Kanost M.R."/>
            <person name="Arrese E.L."/>
            <person name="Cao X."/>
            <person name="Chen Y.R."/>
            <person name="Chellapilla S."/>
            <person name="Goldsmith M.R."/>
            <person name="Grosse-Wilde E."/>
            <person name="Heckel D.G."/>
            <person name="Herndon N."/>
            <person name="Jiang H."/>
            <person name="Papanicolaou A."/>
            <person name="Qu J."/>
            <person name="Soulages J.L."/>
            <person name="Vogel H."/>
            <person name="Walters J."/>
            <person name="Waterhouse R.M."/>
            <person name="Ahn S.J."/>
            <person name="Almeida F.C."/>
            <person name="An C."/>
            <person name="Aqrawi P."/>
            <person name="Bretschneider A."/>
            <person name="Bryant W.B."/>
            <person name="Bucks S."/>
            <person name="Chao H."/>
            <person name="Chevignon G."/>
            <person name="Christen J.M."/>
            <person name="Clarke D.F."/>
            <person name="Dittmer N.T."/>
            <person name="Ferguson L.C.F."/>
            <person name="Garavelou S."/>
            <person name="Gordon K.H.J."/>
            <person name="Gunaratna R.T."/>
            <person name="Han Y."/>
            <person name="Hauser F."/>
            <person name="He Y."/>
            <person name="Heidel-Fischer H."/>
            <person name="Hirsh A."/>
            <person name="Hu Y."/>
            <person name="Jiang H."/>
            <person name="Kalra D."/>
            <person name="Klinner C."/>
            <person name="Konig C."/>
            <person name="Kovar C."/>
            <person name="Kroll A.R."/>
            <person name="Kuwar S.S."/>
            <person name="Lee S.L."/>
            <person name="Lehman R."/>
            <person name="Li K."/>
            <person name="Li Z."/>
            <person name="Liang H."/>
            <person name="Lovelace S."/>
            <person name="Lu Z."/>
            <person name="Mansfield J.H."/>
            <person name="McCulloch K.J."/>
            <person name="Mathew T."/>
            <person name="Morton B."/>
            <person name="Muzny D.M."/>
            <person name="Neunemann D."/>
            <person name="Ongeri F."/>
            <person name="Pauchet Y."/>
            <person name="Pu L.L."/>
            <person name="Pyrousis I."/>
            <person name="Rao X.J."/>
            <person name="Redding A."/>
            <person name="Roesel C."/>
            <person name="Sanchez-Gracia A."/>
            <person name="Schaack S."/>
            <person name="Shukla A."/>
            <person name="Tetreau G."/>
            <person name="Wang Y."/>
            <person name="Xiong G.H."/>
            <person name="Traut W."/>
            <person name="Walsh T.K."/>
            <person name="Worley K.C."/>
            <person name="Wu D."/>
            <person name="Wu W."/>
            <person name="Wu Y.Q."/>
            <person name="Zhang X."/>
            <person name="Zou Z."/>
            <person name="Zucker H."/>
            <person name="Briscoe A.D."/>
            <person name="Burmester T."/>
            <person name="Clem R.J."/>
            <person name="Feyereisen R."/>
            <person name="Grimmelikhuijzen C.J.P."/>
            <person name="Hamodrakas S.J."/>
            <person name="Hansson B.S."/>
            <person name="Huguet E."/>
            <person name="Jermiin L.S."/>
            <person name="Lan Q."/>
            <person name="Lehman H.K."/>
            <person name="Lorenzen M."/>
            <person name="Merzendorfer H."/>
            <person name="Michalopoulos I."/>
            <person name="Morton D.B."/>
            <person name="Muthukrishnan S."/>
            <person name="Oakeshott J.G."/>
            <person name="Palmer W."/>
            <person name="Park Y."/>
            <person name="Passarelli A.L."/>
            <person name="Rozas J."/>
            <person name="Schwartz L.M."/>
            <person name="Smith W."/>
            <person name="Southgate A."/>
            <person name="Vilcinskas A."/>
            <person name="Vogt R."/>
            <person name="Wang P."/>
            <person name="Werren J."/>
            <person name="Yu X.Q."/>
            <person name="Zhou J.J."/>
            <person name="Brown S.J."/>
            <person name="Scherer S.E."/>
            <person name="Richards S."/>
            <person name="Blissard G.W."/>
        </authorList>
    </citation>
    <scope>NUCLEOTIDE SEQUENCE</scope>
</reference>
<dbReference type="Proteomes" id="UP000791440">
    <property type="component" value="Unassembled WGS sequence"/>
</dbReference>
<protein>
    <submittedName>
        <fullName evidence="2">Uncharacterized protein</fullName>
    </submittedName>
</protein>
<accession>A0A922D2I9</accession>
<keyword evidence="1" id="KW-0812">Transmembrane</keyword>
<dbReference type="EMBL" id="JH670066">
    <property type="protein sequence ID" value="KAG6465906.1"/>
    <property type="molecule type" value="Genomic_DNA"/>
</dbReference>
<keyword evidence="3" id="KW-1185">Reference proteome</keyword>
<name>A0A922D2I9_MANSE</name>
<evidence type="ECO:0000313" key="3">
    <source>
        <dbReference type="Proteomes" id="UP000791440"/>
    </source>
</evidence>
<gene>
    <name evidence="2" type="ORF">O3G_MSEX015488</name>
</gene>
<feature type="transmembrane region" description="Helical" evidence="1">
    <location>
        <begin position="50"/>
        <end position="73"/>
    </location>
</feature>
<evidence type="ECO:0000256" key="1">
    <source>
        <dbReference type="SAM" id="Phobius"/>
    </source>
</evidence>
<evidence type="ECO:0000313" key="2">
    <source>
        <dbReference type="EMBL" id="KAG6465906.1"/>
    </source>
</evidence>
<sequence length="79" mass="9447">MKFRSKKHDIDSEMADMLRFKRSHKLYKLSLLEMMKSVVKPYAYRPFFMVLGYFALTQFSGIYVVVMWAVVMLQLQEKA</sequence>
<keyword evidence="1" id="KW-1133">Transmembrane helix</keyword>
<proteinExistence type="predicted"/>
<dbReference type="AlphaFoldDB" id="A0A922D2I9"/>
<comment type="caution">
    <text evidence="2">The sequence shown here is derived from an EMBL/GenBank/DDBJ whole genome shotgun (WGS) entry which is preliminary data.</text>
</comment>
<organism evidence="2 3">
    <name type="scientific">Manduca sexta</name>
    <name type="common">Tobacco hawkmoth</name>
    <name type="synonym">Tobacco hornworm</name>
    <dbReference type="NCBI Taxonomy" id="7130"/>
    <lineage>
        <taxon>Eukaryota</taxon>
        <taxon>Metazoa</taxon>
        <taxon>Ecdysozoa</taxon>
        <taxon>Arthropoda</taxon>
        <taxon>Hexapoda</taxon>
        <taxon>Insecta</taxon>
        <taxon>Pterygota</taxon>
        <taxon>Neoptera</taxon>
        <taxon>Endopterygota</taxon>
        <taxon>Lepidoptera</taxon>
        <taxon>Glossata</taxon>
        <taxon>Ditrysia</taxon>
        <taxon>Bombycoidea</taxon>
        <taxon>Sphingidae</taxon>
        <taxon>Sphinginae</taxon>
        <taxon>Sphingini</taxon>
        <taxon>Manduca</taxon>
    </lineage>
</organism>